<name>A0A6C0LSV3_9ZZZZ</name>
<accession>A0A6C0LSV3</accession>
<proteinExistence type="predicted"/>
<dbReference type="AlphaFoldDB" id="A0A6C0LSV3"/>
<sequence>MSMVSKSFFYNSVQVNKMRPLYNPVFSSQAIAAGSEGSGDLSFITADDLVSFKEIEQKYGYRIEHKLYEQIPNDYDKYIKLYVMVNKVKAKITNDKLLTLVQIAQEALVGAINSYALYGSNVSLTLDKVGLNKTINDILTGKNEKFIEMAQATGQLSITKSFKLAPVFNYYIIIYGMPAFGVGFDPIKINFLVDVLKSKGVNPYK</sequence>
<dbReference type="EMBL" id="MN740542">
    <property type="protein sequence ID" value="QHU32831.1"/>
    <property type="molecule type" value="Genomic_DNA"/>
</dbReference>
<evidence type="ECO:0000313" key="1">
    <source>
        <dbReference type="EMBL" id="QHU32831.1"/>
    </source>
</evidence>
<organism evidence="1">
    <name type="scientific">viral metagenome</name>
    <dbReference type="NCBI Taxonomy" id="1070528"/>
    <lineage>
        <taxon>unclassified sequences</taxon>
        <taxon>metagenomes</taxon>
        <taxon>organismal metagenomes</taxon>
    </lineage>
</organism>
<reference evidence="1" key="1">
    <citation type="journal article" date="2020" name="Nature">
        <title>Giant virus diversity and host interactions through global metagenomics.</title>
        <authorList>
            <person name="Schulz F."/>
            <person name="Roux S."/>
            <person name="Paez-Espino D."/>
            <person name="Jungbluth S."/>
            <person name="Walsh D.A."/>
            <person name="Denef V.J."/>
            <person name="McMahon K.D."/>
            <person name="Konstantinidis K.T."/>
            <person name="Eloe-Fadrosh E.A."/>
            <person name="Kyrpides N.C."/>
            <person name="Woyke T."/>
        </authorList>
    </citation>
    <scope>NUCLEOTIDE SEQUENCE</scope>
    <source>
        <strain evidence="1">GVMAG-M-3300027969-2</strain>
    </source>
</reference>
<protein>
    <submittedName>
        <fullName evidence="1">Uncharacterized protein</fullName>
    </submittedName>
</protein>